<reference evidence="2" key="1">
    <citation type="journal article" date="2014" name="Genome Biol.">
        <title>Genome analysis of a major urban malaria vector mosquito, Anopheles stephensi.</title>
        <authorList>
            <person name="Jiang X."/>
            <person name="Peery A."/>
            <person name="Hall A.B."/>
            <person name="Sharma A."/>
            <person name="Chen X.G."/>
            <person name="Waterhouse R.M."/>
            <person name="Komissarov A."/>
            <person name="Riehle M.M."/>
            <person name="Shouche Y."/>
            <person name="Sharakhova M.V."/>
            <person name="Lawson D."/>
            <person name="Pakpour N."/>
            <person name="Arensburger P."/>
            <person name="Davidson V.L."/>
            <person name="Eiglmeier K."/>
            <person name="Emrich S."/>
            <person name="George P."/>
            <person name="Kennedy R.C."/>
            <person name="Mane S.P."/>
            <person name="Maslen G."/>
            <person name="Oringanje C."/>
            <person name="Qi Y."/>
            <person name="Settlage R."/>
            <person name="Tojo M."/>
            <person name="Tubio J.M."/>
            <person name="Unger M.F."/>
            <person name="Wang B."/>
            <person name="Vernick K.D."/>
            <person name="Ribeiro J.M."/>
            <person name="James A.A."/>
            <person name="Michel K."/>
            <person name="Riehle M.A."/>
            <person name="Luckhart S."/>
            <person name="Sharakhov I.V."/>
            <person name="Tu Z."/>
        </authorList>
    </citation>
    <scope>NUCLEOTIDE SEQUENCE [LARGE SCALE GENOMIC DNA]</scope>
    <source>
        <strain evidence="2">Indian</strain>
    </source>
</reference>
<dbReference type="Proteomes" id="UP000076408">
    <property type="component" value="Unassembled WGS sequence"/>
</dbReference>
<proteinExistence type="predicted"/>
<dbReference type="EnsemblMetazoa" id="ASTEI11734-RA">
    <property type="protein sequence ID" value="ASTEI11734-PA"/>
    <property type="gene ID" value="ASTEI11734"/>
</dbReference>
<protein>
    <submittedName>
        <fullName evidence="1">Uncharacterized protein</fullName>
    </submittedName>
</protein>
<keyword evidence="2" id="KW-1185">Reference proteome</keyword>
<name>A0A182YTE8_ANOST</name>
<accession>A0A182YTE8</accession>
<organism evidence="1 2">
    <name type="scientific">Anopheles stephensi</name>
    <name type="common">Indo-Pakistan malaria mosquito</name>
    <dbReference type="NCBI Taxonomy" id="30069"/>
    <lineage>
        <taxon>Eukaryota</taxon>
        <taxon>Metazoa</taxon>
        <taxon>Ecdysozoa</taxon>
        <taxon>Arthropoda</taxon>
        <taxon>Hexapoda</taxon>
        <taxon>Insecta</taxon>
        <taxon>Pterygota</taxon>
        <taxon>Neoptera</taxon>
        <taxon>Endopterygota</taxon>
        <taxon>Diptera</taxon>
        <taxon>Nematocera</taxon>
        <taxon>Culicoidea</taxon>
        <taxon>Culicidae</taxon>
        <taxon>Anophelinae</taxon>
        <taxon>Anopheles</taxon>
    </lineage>
</organism>
<dbReference type="AlphaFoldDB" id="A0A182YTE8"/>
<reference evidence="1" key="2">
    <citation type="submission" date="2020-05" db="UniProtKB">
        <authorList>
            <consortium name="EnsemblMetazoa"/>
        </authorList>
    </citation>
    <scope>IDENTIFICATION</scope>
    <source>
        <strain evidence="1">Indian</strain>
    </source>
</reference>
<dbReference type="VEuPathDB" id="VectorBase:ASTEI11734"/>
<sequence>MHTNLRTVPVPGDPARSGHAHRPGLRAGREWLRLQTEVRDRKATRNRWQLYPV</sequence>
<evidence type="ECO:0000313" key="2">
    <source>
        <dbReference type="Proteomes" id="UP000076408"/>
    </source>
</evidence>
<evidence type="ECO:0000313" key="1">
    <source>
        <dbReference type="EnsemblMetazoa" id="ASTEI11734-PA"/>
    </source>
</evidence>